<sequence length="289" mass="32108">MSNEDERIAQPNVPNTSEHLNTLFLTQLKDLSESIATSFDSISNSLAELRNKAGSIATLAATLSDTYESNQQQNGGDSKISAKDIDARLMMFQVAQQAQNGLPKHGLEQDSLGAVKKQKTMSESLQDDELDHSGKSYSNDANLPEVDLNSRAKSVQDLWEEWNIGYRNQEPLKSLERRYGTRWRRGRIAKSAQRRKKVIEFIESEAKRNPGVTEEDVVRLLENYRIKKNKGLFWLYGSLPNHLFNANGEPIEFLPDGNDVQSKDEGLTDDSEATAAAVAAAAAAASVKH</sequence>
<dbReference type="Proteomes" id="UP000788993">
    <property type="component" value="Unassembled WGS sequence"/>
</dbReference>
<comment type="caution">
    <text evidence="2">The sequence shown here is derived from an EMBL/GenBank/DDBJ whole genome shotgun (WGS) entry which is preliminary data.</text>
</comment>
<dbReference type="GO" id="GO:0000978">
    <property type="term" value="F:RNA polymerase II cis-regulatory region sequence-specific DNA binding"/>
    <property type="evidence" value="ECO:0007669"/>
    <property type="project" value="TreeGrafter"/>
</dbReference>
<reference evidence="2" key="2">
    <citation type="submission" date="2021-01" db="EMBL/GenBank/DDBJ databases">
        <authorList>
            <person name="Schikora-Tamarit M.A."/>
        </authorList>
    </citation>
    <scope>NUCLEOTIDE SEQUENCE</scope>
    <source>
        <strain evidence="2">NCAIM Y.01608</strain>
    </source>
</reference>
<evidence type="ECO:0000313" key="2">
    <source>
        <dbReference type="EMBL" id="KAH3662978.1"/>
    </source>
</evidence>
<dbReference type="GO" id="GO:0060963">
    <property type="term" value="P:positive regulation of ribosomal protein gene transcription by RNA polymerase II"/>
    <property type="evidence" value="ECO:0007669"/>
    <property type="project" value="TreeGrafter"/>
</dbReference>
<dbReference type="GO" id="GO:0000981">
    <property type="term" value="F:DNA-binding transcription factor activity, RNA polymerase II-specific"/>
    <property type="evidence" value="ECO:0007669"/>
    <property type="project" value="TreeGrafter"/>
</dbReference>
<dbReference type="PANTHER" id="PTHR37784">
    <property type="entry name" value="PROTEIN MSN1"/>
    <property type="match status" value="1"/>
</dbReference>
<dbReference type="PANTHER" id="PTHR37784:SF2">
    <property type="entry name" value="HIGH-OSMOLARITY-INDUCED TRANSCRIPTION PROTEIN 1"/>
    <property type="match status" value="1"/>
</dbReference>
<reference evidence="2" key="1">
    <citation type="journal article" date="2021" name="Open Biol.">
        <title>Shared evolutionary footprints suggest mitochondrial oxidative damage underlies multiple complex I losses in fungi.</title>
        <authorList>
            <person name="Schikora-Tamarit M.A."/>
            <person name="Marcet-Houben M."/>
            <person name="Nosek J."/>
            <person name="Gabaldon T."/>
        </authorList>
    </citation>
    <scope>NUCLEOTIDE SEQUENCE</scope>
    <source>
        <strain evidence="2">NCAIM Y.01608</strain>
    </source>
</reference>
<evidence type="ECO:0000256" key="1">
    <source>
        <dbReference type="SAM" id="MobiDB-lite"/>
    </source>
</evidence>
<dbReference type="AlphaFoldDB" id="A0A1B7SIX4"/>
<evidence type="ECO:0000313" key="3">
    <source>
        <dbReference type="Proteomes" id="UP000788993"/>
    </source>
</evidence>
<dbReference type="Pfam" id="PF12550">
    <property type="entry name" value="GCR1_C"/>
    <property type="match status" value="1"/>
</dbReference>
<keyword evidence="3" id="KW-1185">Reference proteome</keyword>
<proteinExistence type="predicted"/>
<dbReference type="InterPro" id="IPR052146">
    <property type="entry name" value="HOT1"/>
</dbReference>
<dbReference type="RefSeq" id="XP_018211326.1">
    <property type="nucleotide sequence ID" value="XM_018357332.1"/>
</dbReference>
<dbReference type="InterPro" id="IPR022210">
    <property type="entry name" value="TF_GCR1-like"/>
</dbReference>
<dbReference type="OrthoDB" id="428577at2759"/>
<accession>A0A1B7SIX4</accession>
<protein>
    <submittedName>
        <fullName evidence="2">Uncharacterized protein</fullName>
    </submittedName>
</protein>
<organism evidence="2 3">
    <name type="scientific">Ogataea polymorpha</name>
    <dbReference type="NCBI Taxonomy" id="460523"/>
    <lineage>
        <taxon>Eukaryota</taxon>
        <taxon>Fungi</taxon>
        <taxon>Dikarya</taxon>
        <taxon>Ascomycota</taxon>
        <taxon>Saccharomycotina</taxon>
        <taxon>Pichiomycetes</taxon>
        <taxon>Pichiales</taxon>
        <taxon>Pichiaceae</taxon>
        <taxon>Ogataea</taxon>
    </lineage>
</organism>
<feature type="region of interest" description="Disordered" evidence="1">
    <location>
        <begin position="115"/>
        <end position="143"/>
    </location>
</feature>
<gene>
    <name evidence="2" type="ORF">OGATHE_004554</name>
</gene>
<dbReference type="EMBL" id="JAEUBD010001266">
    <property type="protein sequence ID" value="KAH3662978.1"/>
    <property type="molecule type" value="Genomic_DNA"/>
</dbReference>
<name>A0A1B7SIX4_9ASCO</name>